<feature type="compositionally biased region" description="Low complexity" evidence="1">
    <location>
        <begin position="130"/>
        <end position="145"/>
    </location>
</feature>
<feature type="compositionally biased region" description="Polar residues" evidence="1">
    <location>
        <begin position="218"/>
        <end position="228"/>
    </location>
</feature>
<keyword evidence="4" id="KW-1185">Reference proteome</keyword>
<protein>
    <submittedName>
        <fullName evidence="3">Uncharacterized protein</fullName>
    </submittedName>
</protein>
<feature type="signal peptide" evidence="2">
    <location>
        <begin position="1"/>
        <end position="20"/>
    </location>
</feature>
<gene>
    <name evidence="3" type="ORF">K7432_010048</name>
</gene>
<evidence type="ECO:0000256" key="2">
    <source>
        <dbReference type="SAM" id="SignalP"/>
    </source>
</evidence>
<sequence>MYFSAIKLLFILSSASVISGASVAERDYSPSHHSNQYEVSKDWDNREHPGWRNDEDEYDSRHSDYHNGNDKDYEKHYDIEHDDYERGGNRYEDRHDRYRNGSHHDKEDWDYDNEDSRNGRDHYIDDNIPSGDDISEGNGSSNSGSPSGGDGDAPNGQENVDPAAGNKDITKPGGSPAGDKTNIRDGNECHGNLIDGHIGVLDIKANVCLGLDLTGNIINNDQSTSSPGVPSGITEGITSGVPAGKSNGLPGGSGGDTIPNGPNTPKSPGAPAGDAERLQNGTPGAPSSLGNLNNPANQGGDSSSTNSGRCEDIAVKVRQLLGINADAVVCLDGLIRVDTRDRSNTGLGGLLPGVLNSGDDGKRRREICETIKVHANILGITVDAVICLPEIMIRV</sequence>
<feature type="compositionally biased region" description="Basic and acidic residues" evidence="1">
    <location>
        <begin position="114"/>
        <end position="125"/>
    </location>
</feature>
<proteinExistence type="predicted"/>
<feature type="compositionally biased region" description="Polar residues" evidence="1">
    <location>
        <begin position="288"/>
        <end position="307"/>
    </location>
</feature>
<keyword evidence="2" id="KW-0732">Signal</keyword>
<evidence type="ECO:0000256" key="1">
    <source>
        <dbReference type="SAM" id="MobiDB-lite"/>
    </source>
</evidence>
<organism evidence="3 4">
    <name type="scientific">Basidiobolus ranarum</name>
    <dbReference type="NCBI Taxonomy" id="34480"/>
    <lineage>
        <taxon>Eukaryota</taxon>
        <taxon>Fungi</taxon>
        <taxon>Fungi incertae sedis</taxon>
        <taxon>Zoopagomycota</taxon>
        <taxon>Entomophthoromycotina</taxon>
        <taxon>Basidiobolomycetes</taxon>
        <taxon>Basidiobolales</taxon>
        <taxon>Basidiobolaceae</taxon>
        <taxon>Basidiobolus</taxon>
    </lineage>
</organism>
<feature type="region of interest" description="Disordered" evidence="1">
    <location>
        <begin position="218"/>
        <end position="307"/>
    </location>
</feature>
<feature type="compositionally biased region" description="Basic and acidic residues" evidence="1">
    <location>
        <begin position="39"/>
        <end position="107"/>
    </location>
</feature>
<evidence type="ECO:0000313" key="3">
    <source>
        <dbReference type="EMBL" id="KAK9763349.1"/>
    </source>
</evidence>
<feature type="region of interest" description="Disordered" evidence="1">
    <location>
        <begin position="27"/>
        <end position="183"/>
    </location>
</feature>
<dbReference type="EMBL" id="JASJQH010000663">
    <property type="protein sequence ID" value="KAK9763349.1"/>
    <property type="molecule type" value="Genomic_DNA"/>
</dbReference>
<accession>A0ABR2WPB9</accession>
<evidence type="ECO:0000313" key="4">
    <source>
        <dbReference type="Proteomes" id="UP001479436"/>
    </source>
</evidence>
<name>A0ABR2WPB9_9FUNG</name>
<dbReference type="Proteomes" id="UP001479436">
    <property type="component" value="Unassembled WGS sequence"/>
</dbReference>
<reference evidence="3 4" key="1">
    <citation type="submission" date="2023-04" db="EMBL/GenBank/DDBJ databases">
        <title>Genome of Basidiobolus ranarum AG-B5.</title>
        <authorList>
            <person name="Stajich J.E."/>
            <person name="Carter-House D."/>
            <person name="Gryganskyi A."/>
        </authorList>
    </citation>
    <scope>NUCLEOTIDE SEQUENCE [LARGE SCALE GENOMIC DNA]</scope>
    <source>
        <strain evidence="3 4">AG-B5</strain>
    </source>
</reference>
<comment type="caution">
    <text evidence="3">The sequence shown here is derived from an EMBL/GenBank/DDBJ whole genome shotgun (WGS) entry which is preliminary data.</text>
</comment>
<feature type="chain" id="PRO_5046577082" evidence="2">
    <location>
        <begin position="21"/>
        <end position="395"/>
    </location>
</feature>